<comment type="similarity">
    <text evidence="1 2">Belongs to the phD/YefM antitoxin family.</text>
</comment>
<dbReference type="SUPFAM" id="SSF143120">
    <property type="entry name" value="YefM-like"/>
    <property type="match status" value="1"/>
</dbReference>
<name>A0ABQ2EVR4_9DEIO</name>
<evidence type="ECO:0000256" key="2">
    <source>
        <dbReference type="RuleBase" id="RU362080"/>
    </source>
</evidence>
<comment type="function">
    <text evidence="2">Antitoxin component of a type II toxin-antitoxin (TA) system.</text>
</comment>
<dbReference type="InterPro" id="IPR006442">
    <property type="entry name" value="Antitoxin_Phd/YefM"/>
</dbReference>
<keyword evidence="4" id="KW-1185">Reference proteome</keyword>
<dbReference type="RefSeq" id="WP_189008315.1">
    <property type="nucleotide sequence ID" value="NZ_BMPP01000008.1"/>
</dbReference>
<dbReference type="InterPro" id="IPR036165">
    <property type="entry name" value="YefM-like_sf"/>
</dbReference>
<dbReference type="NCBIfam" id="TIGR01552">
    <property type="entry name" value="phd_fam"/>
    <property type="match status" value="1"/>
</dbReference>
<dbReference type="Proteomes" id="UP000647587">
    <property type="component" value="Unassembled WGS sequence"/>
</dbReference>
<dbReference type="EMBL" id="BMPP01000008">
    <property type="protein sequence ID" value="GGK28141.1"/>
    <property type="molecule type" value="Genomic_DNA"/>
</dbReference>
<reference evidence="4" key="1">
    <citation type="journal article" date="2019" name="Int. J. Syst. Evol. Microbiol.">
        <title>The Global Catalogue of Microorganisms (GCM) 10K type strain sequencing project: providing services to taxonomists for standard genome sequencing and annotation.</title>
        <authorList>
            <consortium name="The Broad Institute Genomics Platform"/>
            <consortium name="The Broad Institute Genome Sequencing Center for Infectious Disease"/>
            <person name="Wu L."/>
            <person name="Ma J."/>
        </authorList>
    </citation>
    <scope>NUCLEOTIDE SEQUENCE [LARGE SCALE GENOMIC DNA]</scope>
    <source>
        <strain evidence="4">JCM 30331</strain>
    </source>
</reference>
<evidence type="ECO:0000313" key="4">
    <source>
        <dbReference type="Proteomes" id="UP000647587"/>
    </source>
</evidence>
<organism evidence="3 4">
    <name type="scientific">Deinococcus malanensis</name>
    <dbReference type="NCBI Taxonomy" id="1706855"/>
    <lineage>
        <taxon>Bacteria</taxon>
        <taxon>Thermotogati</taxon>
        <taxon>Deinococcota</taxon>
        <taxon>Deinococci</taxon>
        <taxon>Deinococcales</taxon>
        <taxon>Deinococcaceae</taxon>
        <taxon>Deinococcus</taxon>
    </lineage>
</organism>
<comment type="caution">
    <text evidence="3">The sequence shown here is derived from an EMBL/GenBank/DDBJ whole genome shotgun (WGS) entry which is preliminary data.</text>
</comment>
<protein>
    <recommendedName>
        <fullName evidence="2">Antitoxin</fullName>
    </recommendedName>
</protein>
<evidence type="ECO:0000313" key="3">
    <source>
        <dbReference type="EMBL" id="GGK28141.1"/>
    </source>
</evidence>
<evidence type="ECO:0000256" key="1">
    <source>
        <dbReference type="ARBA" id="ARBA00009981"/>
    </source>
</evidence>
<proteinExistence type="inferred from homology"/>
<gene>
    <name evidence="3" type="ORF">GCM10008955_22380</name>
</gene>
<dbReference type="Pfam" id="PF02604">
    <property type="entry name" value="PhdYeFM_antitox"/>
    <property type="match status" value="1"/>
</dbReference>
<sequence>MSPNRLPSWSYADAQARLNELLERAADGEPQRITQPDGSVIVILATRTAQAQVSTTQTTPDSPS</sequence>
<accession>A0ABQ2EVR4</accession>
<dbReference type="Gene3D" id="3.40.1620.10">
    <property type="entry name" value="YefM-like domain"/>
    <property type="match status" value="1"/>
</dbReference>